<feature type="transmembrane region" description="Helical" evidence="2">
    <location>
        <begin position="303"/>
        <end position="322"/>
    </location>
</feature>
<evidence type="ECO:0000313" key="4">
    <source>
        <dbReference type="Proteomes" id="UP000242457"/>
    </source>
</evidence>
<feature type="region of interest" description="Disordered" evidence="1">
    <location>
        <begin position="1"/>
        <end position="46"/>
    </location>
</feature>
<evidence type="ECO:0000256" key="1">
    <source>
        <dbReference type="SAM" id="MobiDB-lite"/>
    </source>
</evidence>
<dbReference type="EMBL" id="KZ288186">
    <property type="protein sequence ID" value="PBC34823.1"/>
    <property type="molecule type" value="Genomic_DNA"/>
</dbReference>
<dbReference type="AlphaFoldDB" id="A0A2A3ESQ4"/>
<gene>
    <name evidence="3" type="ORF">APICC_08875</name>
</gene>
<dbReference type="OrthoDB" id="8185397at2759"/>
<keyword evidence="2" id="KW-1133">Transmembrane helix</keyword>
<dbReference type="Proteomes" id="UP000242457">
    <property type="component" value="Unassembled WGS sequence"/>
</dbReference>
<accession>A0A2A3ESQ4</accession>
<sequence length="331" mass="38469">MAQDIPRTTYLPEVEEDARKERERRTVQEGTATWKRRKEELQRQKHREQRELQQLLKNYSPWGKPGGGAPCAATLRKKNVPLEPLELSKCHDFGQGWTSDSTIERLHGRSVNPLPVTDMNKFFDDRPEGVATGMQLAKSYSKNPYNEEVQVYELTGGVELVPLLTTRRYCSRSKGARHIATDATRPGCTIDSLRTLEVGNREYIAELCDQMRRKEEKLCEKAMITLRFTITNFSGNEWRIIFILNSIHYTYSRKIFSNSLEVLAFSNGFTSPNSFWWRQFIQKNYRGFIKGLRGLALSKRNDIFMFYILFTCYINPILLDYMGKSVIFSES</sequence>
<protein>
    <submittedName>
        <fullName evidence="3">Uncharacterized protein</fullName>
    </submittedName>
</protein>
<reference evidence="3 4" key="1">
    <citation type="submission" date="2014-07" db="EMBL/GenBank/DDBJ databases">
        <title>Genomic and transcriptomic analysis on Apis cerana provide comprehensive insights into honey bee biology.</title>
        <authorList>
            <person name="Diao Q."/>
            <person name="Sun L."/>
            <person name="Zheng H."/>
            <person name="Zheng H."/>
            <person name="Xu S."/>
            <person name="Wang S."/>
            <person name="Zeng Z."/>
            <person name="Hu F."/>
            <person name="Su S."/>
            <person name="Wu J."/>
        </authorList>
    </citation>
    <scope>NUCLEOTIDE SEQUENCE [LARGE SCALE GENOMIC DNA]</scope>
    <source>
        <tissue evidence="3">Pupae without intestine</tissue>
    </source>
</reference>
<feature type="compositionally biased region" description="Basic and acidic residues" evidence="1">
    <location>
        <begin position="37"/>
        <end position="46"/>
    </location>
</feature>
<evidence type="ECO:0000256" key="2">
    <source>
        <dbReference type="SAM" id="Phobius"/>
    </source>
</evidence>
<keyword evidence="4" id="KW-1185">Reference proteome</keyword>
<organism evidence="3 4">
    <name type="scientific">Apis cerana cerana</name>
    <name type="common">Oriental honeybee</name>
    <dbReference type="NCBI Taxonomy" id="94128"/>
    <lineage>
        <taxon>Eukaryota</taxon>
        <taxon>Metazoa</taxon>
        <taxon>Ecdysozoa</taxon>
        <taxon>Arthropoda</taxon>
        <taxon>Hexapoda</taxon>
        <taxon>Insecta</taxon>
        <taxon>Pterygota</taxon>
        <taxon>Neoptera</taxon>
        <taxon>Endopterygota</taxon>
        <taxon>Hymenoptera</taxon>
        <taxon>Apocrita</taxon>
        <taxon>Aculeata</taxon>
        <taxon>Apoidea</taxon>
        <taxon>Anthophila</taxon>
        <taxon>Apidae</taxon>
        <taxon>Apis</taxon>
    </lineage>
</organism>
<name>A0A2A3ESQ4_APICC</name>
<proteinExistence type="predicted"/>
<evidence type="ECO:0000313" key="3">
    <source>
        <dbReference type="EMBL" id="PBC34823.1"/>
    </source>
</evidence>
<keyword evidence="2" id="KW-0472">Membrane</keyword>
<keyword evidence="2" id="KW-0812">Transmembrane</keyword>
<feature type="compositionally biased region" description="Basic and acidic residues" evidence="1">
    <location>
        <begin position="17"/>
        <end position="27"/>
    </location>
</feature>